<evidence type="ECO:0000313" key="1">
    <source>
        <dbReference type="EMBL" id="TFK86850.1"/>
    </source>
</evidence>
<sequence>MGWMGYFLVSWLEGRSLDAPPSLVGGLLTGGSAPLPPPQTAVPSSETVVDILGIAGLVYNGTTGRRCHRGGNLRP</sequence>
<dbReference type="Proteomes" id="UP000308197">
    <property type="component" value="Unassembled WGS sequence"/>
</dbReference>
<dbReference type="EMBL" id="ML211180">
    <property type="protein sequence ID" value="TFK86850.1"/>
    <property type="molecule type" value="Genomic_DNA"/>
</dbReference>
<accession>A0A5C3PF40</accession>
<organism evidence="1 2">
    <name type="scientific">Polyporus arcularius HHB13444</name>
    <dbReference type="NCBI Taxonomy" id="1314778"/>
    <lineage>
        <taxon>Eukaryota</taxon>
        <taxon>Fungi</taxon>
        <taxon>Dikarya</taxon>
        <taxon>Basidiomycota</taxon>
        <taxon>Agaricomycotina</taxon>
        <taxon>Agaricomycetes</taxon>
        <taxon>Polyporales</taxon>
        <taxon>Polyporaceae</taxon>
        <taxon>Polyporus</taxon>
    </lineage>
</organism>
<gene>
    <name evidence="1" type="ORF">K466DRAFT_136291</name>
</gene>
<dbReference type="AlphaFoldDB" id="A0A5C3PF40"/>
<evidence type="ECO:0000313" key="2">
    <source>
        <dbReference type="Proteomes" id="UP000308197"/>
    </source>
</evidence>
<proteinExistence type="predicted"/>
<name>A0A5C3PF40_9APHY</name>
<keyword evidence="2" id="KW-1185">Reference proteome</keyword>
<protein>
    <submittedName>
        <fullName evidence="1">Uncharacterized protein</fullName>
    </submittedName>
</protein>
<reference evidence="1 2" key="1">
    <citation type="journal article" date="2019" name="Nat. Ecol. Evol.">
        <title>Megaphylogeny resolves global patterns of mushroom evolution.</title>
        <authorList>
            <person name="Varga T."/>
            <person name="Krizsan K."/>
            <person name="Foldi C."/>
            <person name="Dima B."/>
            <person name="Sanchez-Garcia M."/>
            <person name="Sanchez-Ramirez S."/>
            <person name="Szollosi G.J."/>
            <person name="Szarkandi J.G."/>
            <person name="Papp V."/>
            <person name="Albert L."/>
            <person name="Andreopoulos W."/>
            <person name="Angelini C."/>
            <person name="Antonin V."/>
            <person name="Barry K.W."/>
            <person name="Bougher N.L."/>
            <person name="Buchanan P."/>
            <person name="Buyck B."/>
            <person name="Bense V."/>
            <person name="Catcheside P."/>
            <person name="Chovatia M."/>
            <person name="Cooper J."/>
            <person name="Damon W."/>
            <person name="Desjardin D."/>
            <person name="Finy P."/>
            <person name="Geml J."/>
            <person name="Haridas S."/>
            <person name="Hughes K."/>
            <person name="Justo A."/>
            <person name="Karasinski D."/>
            <person name="Kautmanova I."/>
            <person name="Kiss B."/>
            <person name="Kocsube S."/>
            <person name="Kotiranta H."/>
            <person name="LaButti K.M."/>
            <person name="Lechner B.E."/>
            <person name="Liimatainen K."/>
            <person name="Lipzen A."/>
            <person name="Lukacs Z."/>
            <person name="Mihaltcheva S."/>
            <person name="Morgado L.N."/>
            <person name="Niskanen T."/>
            <person name="Noordeloos M.E."/>
            <person name="Ohm R.A."/>
            <person name="Ortiz-Santana B."/>
            <person name="Ovrebo C."/>
            <person name="Racz N."/>
            <person name="Riley R."/>
            <person name="Savchenko A."/>
            <person name="Shiryaev A."/>
            <person name="Soop K."/>
            <person name="Spirin V."/>
            <person name="Szebenyi C."/>
            <person name="Tomsovsky M."/>
            <person name="Tulloss R.E."/>
            <person name="Uehling J."/>
            <person name="Grigoriev I.V."/>
            <person name="Vagvolgyi C."/>
            <person name="Papp T."/>
            <person name="Martin F.M."/>
            <person name="Miettinen O."/>
            <person name="Hibbett D.S."/>
            <person name="Nagy L.G."/>
        </authorList>
    </citation>
    <scope>NUCLEOTIDE SEQUENCE [LARGE SCALE GENOMIC DNA]</scope>
    <source>
        <strain evidence="1 2">HHB13444</strain>
    </source>
</reference>
<dbReference type="InParanoid" id="A0A5C3PF40"/>